<feature type="transmembrane region" description="Helical" evidence="1">
    <location>
        <begin position="322"/>
        <end position="339"/>
    </location>
</feature>
<name>A0A398BJG2_9BACI</name>
<evidence type="ECO:0000313" key="3">
    <source>
        <dbReference type="Proteomes" id="UP000266016"/>
    </source>
</evidence>
<accession>A0A398BJG2</accession>
<feature type="transmembrane region" description="Helical" evidence="1">
    <location>
        <begin position="122"/>
        <end position="143"/>
    </location>
</feature>
<feature type="transmembrane region" description="Helical" evidence="1">
    <location>
        <begin position="150"/>
        <end position="169"/>
    </location>
</feature>
<dbReference type="Pfam" id="PF03845">
    <property type="entry name" value="Spore_permease"/>
    <property type="match status" value="1"/>
</dbReference>
<keyword evidence="1" id="KW-0812">Transmembrane</keyword>
<dbReference type="RefSeq" id="WP_119116113.1">
    <property type="nucleotide sequence ID" value="NZ_QWVS01000011.1"/>
</dbReference>
<evidence type="ECO:0000256" key="1">
    <source>
        <dbReference type="SAM" id="Phobius"/>
    </source>
</evidence>
<dbReference type="InterPro" id="IPR001734">
    <property type="entry name" value="Na/solute_symporter"/>
</dbReference>
<feature type="transmembrane region" description="Helical" evidence="1">
    <location>
        <begin position="261"/>
        <end position="283"/>
    </location>
</feature>
<reference evidence="2 3" key="1">
    <citation type="submission" date="2018-08" db="EMBL/GenBank/DDBJ databases">
        <title>Bacillus jemisoniae sp. nov., Bacillus chryseoplanitiae sp. nov., Bacillus resnikiae sp. nov., and Bacillus frankliniae sp. nov., isolated from Viking spacecraft and associated surfaces.</title>
        <authorList>
            <person name="Seuylemezian A."/>
            <person name="Vaishampayan P."/>
        </authorList>
    </citation>
    <scope>NUCLEOTIDE SEQUENCE [LARGE SCALE GENOMIC DNA]</scope>
    <source>
        <strain evidence="2 3">MA001</strain>
    </source>
</reference>
<dbReference type="PANTHER" id="PTHR37814:SF1">
    <property type="entry name" value="MEMBRANE PROTEIN"/>
    <property type="match status" value="1"/>
</dbReference>
<sequence length="344" mass="37780">MLSRWAGVFQIAAVYVGTIVGAGFATGKEIVEFFTQYGLYGFLGILIAGYLFIFIGTKMMLISSRIHAASYEEFNEYLFGKKIASLINLLFLTMLVGVSAVMLSGAGAVFEEQLGMSKHTGVWLTIVLAIAVLIFGTQGLFAINSFVVPIMISFSVLLCVLTIGNGRFFESLLHIPETGITVKVLVSPFSYTAFNLALAQAVLVPIAYEVQDQATIKRGGMLGGIFLTIILLSGHFALMTLPNIADYEIPSAIIMKSAGETLYWVFILVIYGEIFTSVIGNIFGLERQISGFWKVPSICIILLLFMIAFFISEVGYGRLIGYLYPLFGYISLLFLVLVWRSKVE</sequence>
<feature type="transmembrane region" description="Helical" evidence="1">
    <location>
        <begin position="220"/>
        <end position="241"/>
    </location>
</feature>
<dbReference type="EMBL" id="QWVS01000011">
    <property type="protein sequence ID" value="RID87596.1"/>
    <property type="molecule type" value="Genomic_DNA"/>
</dbReference>
<keyword evidence="3" id="KW-1185">Reference proteome</keyword>
<feature type="transmembrane region" description="Helical" evidence="1">
    <location>
        <begin position="295"/>
        <end position="316"/>
    </location>
</feature>
<dbReference type="GO" id="GO:0016020">
    <property type="term" value="C:membrane"/>
    <property type="evidence" value="ECO:0007669"/>
    <property type="project" value="InterPro"/>
</dbReference>
<dbReference type="InterPro" id="IPR004761">
    <property type="entry name" value="Spore_GerAB"/>
</dbReference>
<comment type="caution">
    <text evidence="2">The sequence shown here is derived from an EMBL/GenBank/DDBJ whole genome shotgun (WGS) entry which is preliminary data.</text>
</comment>
<dbReference type="GO" id="GO:0022857">
    <property type="term" value="F:transmembrane transporter activity"/>
    <property type="evidence" value="ECO:0007669"/>
    <property type="project" value="InterPro"/>
</dbReference>
<evidence type="ECO:0008006" key="4">
    <source>
        <dbReference type="Google" id="ProtNLM"/>
    </source>
</evidence>
<organism evidence="2 3">
    <name type="scientific">Peribacillus asahii</name>
    <dbReference type="NCBI Taxonomy" id="228899"/>
    <lineage>
        <taxon>Bacteria</taxon>
        <taxon>Bacillati</taxon>
        <taxon>Bacillota</taxon>
        <taxon>Bacilli</taxon>
        <taxon>Bacillales</taxon>
        <taxon>Bacillaceae</taxon>
        <taxon>Peribacillus</taxon>
    </lineage>
</organism>
<dbReference type="GO" id="GO:0009847">
    <property type="term" value="P:spore germination"/>
    <property type="evidence" value="ECO:0007669"/>
    <property type="project" value="InterPro"/>
</dbReference>
<dbReference type="Proteomes" id="UP000266016">
    <property type="component" value="Unassembled WGS sequence"/>
</dbReference>
<protein>
    <recommendedName>
        <fullName evidence="4">Membrane protein YkvI</fullName>
    </recommendedName>
</protein>
<keyword evidence="1" id="KW-1133">Transmembrane helix</keyword>
<dbReference type="PROSITE" id="PS50283">
    <property type="entry name" value="NA_SOLUT_SYMP_3"/>
    <property type="match status" value="1"/>
</dbReference>
<evidence type="ECO:0000313" key="2">
    <source>
        <dbReference type="EMBL" id="RID87596.1"/>
    </source>
</evidence>
<feature type="transmembrane region" description="Helical" evidence="1">
    <location>
        <begin position="86"/>
        <end position="110"/>
    </location>
</feature>
<gene>
    <name evidence="2" type="ORF">D1953_05265</name>
</gene>
<feature type="transmembrane region" description="Helical" evidence="1">
    <location>
        <begin position="189"/>
        <end position="208"/>
    </location>
</feature>
<proteinExistence type="predicted"/>
<dbReference type="InterPro" id="IPR038728">
    <property type="entry name" value="YkvI-like"/>
</dbReference>
<dbReference type="PANTHER" id="PTHR37814">
    <property type="entry name" value="CONSERVED MEMBRANE PROTEIN"/>
    <property type="match status" value="1"/>
</dbReference>
<feature type="transmembrane region" description="Helical" evidence="1">
    <location>
        <begin position="37"/>
        <end position="55"/>
    </location>
</feature>
<dbReference type="AlphaFoldDB" id="A0A398BJG2"/>
<feature type="transmembrane region" description="Helical" evidence="1">
    <location>
        <begin position="7"/>
        <end position="25"/>
    </location>
</feature>
<keyword evidence="1" id="KW-0472">Membrane</keyword>